<dbReference type="InterPro" id="IPR023772">
    <property type="entry name" value="DNA-bd_HTH_TetR-type_CS"/>
</dbReference>
<comment type="caution">
    <text evidence="6">The sequence shown here is derived from an EMBL/GenBank/DDBJ whole genome shotgun (WGS) entry which is preliminary data.</text>
</comment>
<dbReference type="Pfam" id="PF00440">
    <property type="entry name" value="TetR_N"/>
    <property type="match status" value="1"/>
</dbReference>
<proteinExistence type="predicted"/>
<dbReference type="SUPFAM" id="SSF48498">
    <property type="entry name" value="Tetracyclin repressor-like, C-terminal domain"/>
    <property type="match status" value="1"/>
</dbReference>
<evidence type="ECO:0000256" key="2">
    <source>
        <dbReference type="ARBA" id="ARBA00023125"/>
    </source>
</evidence>
<keyword evidence="2 4" id="KW-0238">DNA-binding</keyword>
<feature type="domain" description="HTH tetR-type" evidence="5">
    <location>
        <begin position="12"/>
        <end position="72"/>
    </location>
</feature>
<protein>
    <submittedName>
        <fullName evidence="6">TetR/AcrR family transcriptional regulator</fullName>
    </submittedName>
</protein>
<keyword evidence="1" id="KW-0805">Transcription regulation</keyword>
<dbReference type="PANTHER" id="PTHR30055">
    <property type="entry name" value="HTH-TYPE TRANSCRIPTIONAL REGULATOR RUTR"/>
    <property type="match status" value="1"/>
</dbReference>
<dbReference type="Proteomes" id="UP001069802">
    <property type="component" value="Unassembled WGS sequence"/>
</dbReference>
<dbReference type="RefSeq" id="WP_269422873.1">
    <property type="nucleotide sequence ID" value="NZ_JAPWGY010000002.1"/>
</dbReference>
<evidence type="ECO:0000256" key="3">
    <source>
        <dbReference type="ARBA" id="ARBA00023163"/>
    </source>
</evidence>
<dbReference type="InterPro" id="IPR036271">
    <property type="entry name" value="Tet_transcr_reg_TetR-rel_C_sf"/>
</dbReference>
<dbReference type="Gene3D" id="1.10.357.10">
    <property type="entry name" value="Tetracycline Repressor, domain 2"/>
    <property type="match status" value="1"/>
</dbReference>
<accession>A0ABT4LHW5</accession>
<dbReference type="InterPro" id="IPR050109">
    <property type="entry name" value="HTH-type_TetR-like_transc_reg"/>
</dbReference>
<evidence type="ECO:0000259" key="5">
    <source>
        <dbReference type="PROSITE" id="PS50977"/>
    </source>
</evidence>
<reference evidence="6" key="1">
    <citation type="submission" date="2022-12" db="EMBL/GenBank/DDBJ databases">
        <title>Bacterial isolates from different developmental stages of Nematostella vectensis.</title>
        <authorList>
            <person name="Fraune S."/>
        </authorList>
    </citation>
    <scope>NUCLEOTIDE SEQUENCE</scope>
    <source>
        <strain evidence="6">G21630-S1</strain>
    </source>
</reference>
<name>A0ABT4LHW5_9PROT</name>
<dbReference type="InterPro" id="IPR009057">
    <property type="entry name" value="Homeodomain-like_sf"/>
</dbReference>
<dbReference type="PROSITE" id="PS01081">
    <property type="entry name" value="HTH_TETR_1"/>
    <property type="match status" value="1"/>
</dbReference>
<dbReference type="SUPFAM" id="SSF46689">
    <property type="entry name" value="Homeodomain-like"/>
    <property type="match status" value="1"/>
</dbReference>
<dbReference type="EMBL" id="JAPWGY010000002">
    <property type="protein sequence ID" value="MCZ4280689.1"/>
    <property type="molecule type" value="Genomic_DNA"/>
</dbReference>
<evidence type="ECO:0000313" key="6">
    <source>
        <dbReference type="EMBL" id="MCZ4280689.1"/>
    </source>
</evidence>
<dbReference type="PRINTS" id="PR00455">
    <property type="entry name" value="HTHTETR"/>
</dbReference>
<evidence type="ECO:0000313" key="7">
    <source>
        <dbReference type="Proteomes" id="UP001069802"/>
    </source>
</evidence>
<feature type="DNA-binding region" description="H-T-H motif" evidence="4">
    <location>
        <begin position="35"/>
        <end position="54"/>
    </location>
</feature>
<sequence>MEKSGTRDKSTSRRRQLIVETAIKCFAEKGFHQTSMRDLAKSAGISLGNVYNHFDSKTALVKEIANLEAQEFLEFQAVLEKNKDPVKALDRFLKIYLEACSEPDYALLAAEILSEGLRNPEVRSGFLNNRSLLASALARVIQEIGEEKGLVLIPAAEDCAELVLDIVEGYSIRQAFSGKAKTKKDEASIKAGVYRLIGLKG</sequence>
<dbReference type="PANTHER" id="PTHR30055:SF234">
    <property type="entry name" value="HTH-TYPE TRANSCRIPTIONAL REGULATOR BETI"/>
    <property type="match status" value="1"/>
</dbReference>
<dbReference type="PROSITE" id="PS50977">
    <property type="entry name" value="HTH_TETR_2"/>
    <property type="match status" value="1"/>
</dbReference>
<keyword evidence="3" id="KW-0804">Transcription</keyword>
<keyword evidence="7" id="KW-1185">Reference proteome</keyword>
<evidence type="ECO:0000256" key="1">
    <source>
        <dbReference type="ARBA" id="ARBA00023015"/>
    </source>
</evidence>
<evidence type="ECO:0000256" key="4">
    <source>
        <dbReference type="PROSITE-ProRule" id="PRU00335"/>
    </source>
</evidence>
<organism evidence="6 7">
    <name type="scientific">Kiloniella laminariae</name>
    <dbReference type="NCBI Taxonomy" id="454162"/>
    <lineage>
        <taxon>Bacteria</taxon>
        <taxon>Pseudomonadati</taxon>
        <taxon>Pseudomonadota</taxon>
        <taxon>Alphaproteobacteria</taxon>
        <taxon>Rhodospirillales</taxon>
        <taxon>Kiloniellaceae</taxon>
        <taxon>Kiloniella</taxon>
    </lineage>
</organism>
<dbReference type="InterPro" id="IPR001647">
    <property type="entry name" value="HTH_TetR"/>
</dbReference>
<gene>
    <name evidence="6" type="ORF">O4H49_07855</name>
</gene>